<dbReference type="AlphaFoldDB" id="A0A543FSZ6"/>
<evidence type="ECO:0000313" key="3">
    <source>
        <dbReference type="Proteomes" id="UP000319818"/>
    </source>
</evidence>
<keyword evidence="3" id="KW-1185">Reference proteome</keyword>
<name>A0A543FSZ6_9PSEU</name>
<feature type="region of interest" description="Disordered" evidence="1">
    <location>
        <begin position="127"/>
        <end position="147"/>
    </location>
</feature>
<evidence type="ECO:0000256" key="1">
    <source>
        <dbReference type="SAM" id="MobiDB-lite"/>
    </source>
</evidence>
<accession>A0A543FSZ6</accession>
<dbReference type="RefSeq" id="WP_142103778.1">
    <property type="nucleotide sequence ID" value="NZ_VFPH01000002.1"/>
</dbReference>
<comment type="caution">
    <text evidence="2">The sequence shown here is derived from an EMBL/GenBank/DDBJ whole genome shotgun (WGS) entry which is preliminary data.</text>
</comment>
<evidence type="ECO:0000313" key="2">
    <source>
        <dbReference type="EMBL" id="TQM36913.1"/>
    </source>
</evidence>
<sequence>MTAPGSRIVVDVDRLLQARYLAAVAKELEALPVPVDAVVLNGPGRPGGRVVLRDQGATAGRPWPSSARWNGGRCWTLVFPGAGGRVRRHRLRRRRLPAPQEVAQFVARFAGERQPARATVVVAGAVTTPRTGRSSASVPAREPASTE</sequence>
<protein>
    <submittedName>
        <fullName evidence="2">Uncharacterized protein</fullName>
    </submittedName>
</protein>
<dbReference type="EMBL" id="VFPH01000002">
    <property type="protein sequence ID" value="TQM36913.1"/>
    <property type="molecule type" value="Genomic_DNA"/>
</dbReference>
<organism evidence="2 3">
    <name type="scientific">Pseudonocardia cypriaca</name>
    <dbReference type="NCBI Taxonomy" id="882449"/>
    <lineage>
        <taxon>Bacteria</taxon>
        <taxon>Bacillati</taxon>
        <taxon>Actinomycetota</taxon>
        <taxon>Actinomycetes</taxon>
        <taxon>Pseudonocardiales</taxon>
        <taxon>Pseudonocardiaceae</taxon>
        <taxon>Pseudonocardia</taxon>
    </lineage>
</organism>
<reference evidence="2 3" key="1">
    <citation type="submission" date="2019-06" db="EMBL/GenBank/DDBJ databases">
        <title>Sequencing the genomes of 1000 actinobacteria strains.</title>
        <authorList>
            <person name="Klenk H.-P."/>
        </authorList>
    </citation>
    <scope>NUCLEOTIDE SEQUENCE [LARGE SCALE GENOMIC DNA]</scope>
    <source>
        <strain evidence="2 3">DSM 45511</strain>
    </source>
</reference>
<dbReference type="Proteomes" id="UP000319818">
    <property type="component" value="Unassembled WGS sequence"/>
</dbReference>
<proteinExistence type="predicted"/>
<gene>
    <name evidence="2" type="ORF">FB388_4103</name>
</gene>